<sequence length="223" mass="24986">MGKTICLLIALVFLTQAEYVKSLQPALQSQEKPQKTPKTTRNSRIPSDKNVSKAELNASNAGNSKIRIKPSKQQNSQNSRIPLNTKNTSGFSKNIPTKSLNPAKSDEYIFWAHFFTTNQMLSTRVIAISKAMKKSDESEFLPFCELRATKVAGQSELEFFRSHEEELADCFTKSPFKVLEYSGYELKAAKQKAILHTNITQIPIHFIAIFKAQGATILAKISQ</sequence>
<accession>A0ABT8T637</accession>
<reference evidence="2 3" key="1">
    <citation type="submission" date="2023-06" db="EMBL/GenBank/DDBJ databases">
        <title>Campylobacter magnum sp. nov., isolated from cecal contents of domestic pigs (Sus scrofa domesticus).</title>
        <authorList>
            <person name="Papic B."/>
            <person name="Gruntar I."/>
        </authorList>
    </citation>
    <scope>NUCLEOTIDE SEQUENCE [LARGE SCALE GENOMIC DNA]</scope>
    <source>
        <strain evidence="3">34484-21</strain>
    </source>
</reference>
<dbReference type="RefSeq" id="WP_302243935.1">
    <property type="nucleotide sequence ID" value="NZ_JAULJQ010000003.1"/>
</dbReference>
<feature type="compositionally biased region" description="Polar residues" evidence="1">
    <location>
        <begin position="71"/>
        <end position="96"/>
    </location>
</feature>
<protein>
    <submittedName>
        <fullName evidence="2">Uncharacterized protein</fullName>
    </submittedName>
</protein>
<feature type="region of interest" description="Disordered" evidence="1">
    <location>
        <begin position="25"/>
        <end position="96"/>
    </location>
</feature>
<organism evidence="2 3">
    <name type="scientific">Campylobacter magnus</name>
    <dbReference type="NCBI Taxonomy" id="3026462"/>
    <lineage>
        <taxon>Bacteria</taxon>
        <taxon>Pseudomonadati</taxon>
        <taxon>Campylobacterota</taxon>
        <taxon>Epsilonproteobacteria</taxon>
        <taxon>Campylobacterales</taxon>
        <taxon>Campylobacteraceae</taxon>
        <taxon>Campylobacter</taxon>
    </lineage>
</organism>
<evidence type="ECO:0000313" key="3">
    <source>
        <dbReference type="Proteomes" id="UP001171111"/>
    </source>
</evidence>
<dbReference type="EMBL" id="JAULJQ010000003">
    <property type="protein sequence ID" value="MDO2409111.1"/>
    <property type="molecule type" value="Genomic_DNA"/>
</dbReference>
<evidence type="ECO:0000256" key="1">
    <source>
        <dbReference type="SAM" id="MobiDB-lite"/>
    </source>
</evidence>
<feature type="compositionally biased region" description="Polar residues" evidence="1">
    <location>
        <begin position="25"/>
        <end position="45"/>
    </location>
</feature>
<comment type="caution">
    <text evidence="2">The sequence shown here is derived from an EMBL/GenBank/DDBJ whole genome shotgun (WGS) entry which is preliminary data.</text>
</comment>
<name>A0ABT8T637_9BACT</name>
<proteinExistence type="predicted"/>
<evidence type="ECO:0000313" key="2">
    <source>
        <dbReference type="EMBL" id="MDO2409111.1"/>
    </source>
</evidence>
<gene>
    <name evidence="2" type="ORF">Q2362_03220</name>
</gene>
<dbReference type="Proteomes" id="UP001171111">
    <property type="component" value="Unassembled WGS sequence"/>
</dbReference>
<keyword evidence="3" id="KW-1185">Reference proteome</keyword>